<evidence type="ECO:0008006" key="2">
    <source>
        <dbReference type="Google" id="ProtNLM"/>
    </source>
</evidence>
<name>A0A382MY53_9ZZZZ</name>
<organism evidence="1">
    <name type="scientific">marine metagenome</name>
    <dbReference type="NCBI Taxonomy" id="408172"/>
    <lineage>
        <taxon>unclassified sequences</taxon>
        <taxon>metagenomes</taxon>
        <taxon>ecological metagenomes</taxon>
    </lineage>
</organism>
<sequence length="279" mass="30393">MAVQIPNKSKVELGVVPTHLKFVGALVPDESGKLPRTNSGDLKVVSGMAAVCKSSPVKIDNTQITLFPGTDSKDLQDLMKGMKALKLKVHLIMMVGGANPLNPKDEDAVVDMLNSGLAVAKKFKVKHVSSTSFEEWLQGKPLKGKAFENAVKQVVKVHARCYRESDLANSCIEAWHMEFLRGVEFQNFTNAAKAANVVKTINQRIRNKFFKVMIDAAHCGDSDLSIPENEAVIKDLAKRDALGIFHASAKTTRGCLSTDDGWIGALMAAYAETGKFKHV</sequence>
<dbReference type="AlphaFoldDB" id="A0A382MY53"/>
<evidence type="ECO:0000313" key="1">
    <source>
        <dbReference type="EMBL" id="SVC52261.1"/>
    </source>
</evidence>
<proteinExistence type="predicted"/>
<protein>
    <recommendedName>
        <fullName evidence="2">Amidohydrolase-related domain-containing protein</fullName>
    </recommendedName>
</protein>
<dbReference type="EMBL" id="UINC01095846">
    <property type="protein sequence ID" value="SVC52261.1"/>
    <property type="molecule type" value="Genomic_DNA"/>
</dbReference>
<accession>A0A382MY53</accession>
<gene>
    <name evidence="1" type="ORF">METZ01_LOCUS305115</name>
</gene>
<feature type="non-terminal residue" evidence="1">
    <location>
        <position position="279"/>
    </location>
</feature>
<reference evidence="1" key="1">
    <citation type="submission" date="2018-05" db="EMBL/GenBank/DDBJ databases">
        <authorList>
            <person name="Lanie J.A."/>
            <person name="Ng W.-L."/>
            <person name="Kazmierczak K.M."/>
            <person name="Andrzejewski T.M."/>
            <person name="Davidsen T.M."/>
            <person name="Wayne K.J."/>
            <person name="Tettelin H."/>
            <person name="Glass J.I."/>
            <person name="Rusch D."/>
            <person name="Podicherti R."/>
            <person name="Tsui H.-C.T."/>
            <person name="Winkler M.E."/>
        </authorList>
    </citation>
    <scope>NUCLEOTIDE SEQUENCE</scope>
</reference>
<dbReference type="Gene3D" id="3.20.20.150">
    <property type="entry name" value="Divalent-metal-dependent TIM barrel enzymes"/>
    <property type="match status" value="1"/>
</dbReference>